<feature type="transmembrane region" description="Helical" evidence="10">
    <location>
        <begin position="159"/>
        <end position="176"/>
    </location>
</feature>
<dbReference type="AlphaFoldDB" id="A0A0E9N582"/>
<keyword evidence="9 10" id="KW-0739">Sodium transport</keyword>
<dbReference type="GO" id="GO:0051453">
    <property type="term" value="P:regulation of intracellular pH"/>
    <property type="evidence" value="ECO:0007669"/>
    <property type="project" value="TreeGrafter"/>
</dbReference>
<feature type="domain" description="Cation/H+ exchanger transmembrane" evidence="11">
    <location>
        <begin position="12"/>
        <end position="410"/>
    </location>
</feature>
<evidence type="ECO:0000256" key="4">
    <source>
        <dbReference type="ARBA" id="ARBA00022692"/>
    </source>
</evidence>
<evidence type="ECO:0000256" key="9">
    <source>
        <dbReference type="ARBA" id="ARBA00023201"/>
    </source>
</evidence>
<evidence type="ECO:0000259" key="11">
    <source>
        <dbReference type="Pfam" id="PF00999"/>
    </source>
</evidence>
<evidence type="ECO:0000256" key="7">
    <source>
        <dbReference type="ARBA" id="ARBA00023065"/>
    </source>
</evidence>
<gene>
    <name evidence="12" type="ORF">FPE01S_04_00990</name>
</gene>
<comment type="caution">
    <text evidence="10">Lacks conserved residue(s) required for the propagation of feature annotation.</text>
</comment>
<dbReference type="Pfam" id="PF00999">
    <property type="entry name" value="Na_H_Exchanger"/>
    <property type="match status" value="1"/>
</dbReference>
<evidence type="ECO:0000256" key="10">
    <source>
        <dbReference type="RuleBase" id="RU366002"/>
    </source>
</evidence>
<feature type="transmembrane region" description="Helical" evidence="10">
    <location>
        <begin position="384"/>
        <end position="408"/>
    </location>
</feature>
<feature type="transmembrane region" description="Helical" evidence="10">
    <location>
        <begin position="83"/>
        <end position="106"/>
    </location>
</feature>
<dbReference type="Gene3D" id="6.10.140.1330">
    <property type="match status" value="1"/>
</dbReference>
<feature type="transmembrane region" description="Helical" evidence="10">
    <location>
        <begin position="211"/>
        <end position="229"/>
    </location>
</feature>
<feature type="transmembrane region" description="Helical" evidence="10">
    <location>
        <begin position="343"/>
        <end position="372"/>
    </location>
</feature>
<keyword evidence="10" id="KW-0050">Antiport</keyword>
<proteinExistence type="inferred from homology"/>
<keyword evidence="3 10" id="KW-1003">Cell membrane</keyword>
<keyword evidence="5 10" id="KW-1133">Transmembrane helix</keyword>
<evidence type="ECO:0000256" key="3">
    <source>
        <dbReference type="ARBA" id="ARBA00022475"/>
    </source>
</evidence>
<comment type="similarity">
    <text evidence="10">Belongs to the monovalent cation:proton antiporter 1 (CPA1) transporter (TC 2.A.36) family.</text>
</comment>
<dbReference type="GO" id="GO:0015385">
    <property type="term" value="F:sodium:proton antiporter activity"/>
    <property type="evidence" value="ECO:0007669"/>
    <property type="project" value="InterPro"/>
</dbReference>
<evidence type="ECO:0000256" key="5">
    <source>
        <dbReference type="ARBA" id="ARBA00022989"/>
    </source>
</evidence>
<organism evidence="12 13">
    <name type="scientific">Flavihumibacter petaseus NBRC 106054</name>
    <dbReference type="NCBI Taxonomy" id="1220578"/>
    <lineage>
        <taxon>Bacteria</taxon>
        <taxon>Pseudomonadati</taxon>
        <taxon>Bacteroidota</taxon>
        <taxon>Chitinophagia</taxon>
        <taxon>Chitinophagales</taxon>
        <taxon>Chitinophagaceae</taxon>
        <taxon>Flavihumibacter</taxon>
    </lineage>
</organism>
<comment type="caution">
    <text evidence="12">The sequence shown here is derived from an EMBL/GenBank/DDBJ whole genome shotgun (WGS) entry which is preliminary data.</text>
</comment>
<evidence type="ECO:0000313" key="13">
    <source>
        <dbReference type="Proteomes" id="UP000033121"/>
    </source>
</evidence>
<dbReference type="RefSeq" id="WP_046370854.1">
    <property type="nucleotide sequence ID" value="NZ_BBWV01000004.1"/>
</dbReference>
<comment type="subcellular location">
    <subcellularLocation>
        <location evidence="1 10">Cell membrane</location>
        <topology evidence="1 10">Multi-pass membrane protein</topology>
    </subcellularLocation>
</comment>
<dbReference type="PANTHER" id="PTHR10110">
    <property type="entry name" value="SODIUM/HYDROGEN EXCHANGER"/>
    <property type="match status" value="1"/>
</dbReference>
<keyword evidence="7 10" id="KW-0406">Ion transport</keyword>
<reference evidence="12 13" key="1">
    <citation type="submission" date="2015-04" db="EMBL/GenBank/DDBJ databases">
        <title>Whole genome shotgun sequence of Flavihumibacter petaseus NBRC 106054.</title>
        <authorList>
            <person name="Miyazawa S."/>
            <person name="Hosoyama A."/>
            <person name="Hashimoto M."/>
            <person name="Noguchi M."/>
            <person name="Tsuchikane K."/>
            <person name="Ohji S."/>
            <person name="Yamazoe A."/>
            <person name="Ichikawa N."/>
            <person name="Kimura A."/>
            <person name="Fujita N."/>
        </authorList>
    </citation>
    <scope>NUCLEOTIDE SEQUENCE [LARGE SCALE GENOMIC DNA]</scope>
    <source>
        <strain evidence="12 13">NBRC 106054</strain>
    </source>
</reference>
<keyword evidence="13" id="KW-1185">Reference proteome</keyword>
<dbReference type="NCBIfam" id="TIGR00831">
    <property type="entry name" value="a_cpa1"/>
    <property type="match status" value="1"/>
</dbReference>
<dbReference type="OrthoDB" id="9809206at2"/>
<dbReference type="EMBL" id="BBWV01000004">
    <property type="protein sequence ID" value="GAO44856.1"/>
    <property type="molecule type" value="Genomic_DNA"/>
</dbReference>
<feature type="transmembrane region" description="Helical" evidence="10">
    <location>
        <begin position="235"/>
        <end position="255"/>
    </location>
</feature>
<keyword evidence="6 10" id="KW-0915">Sodium</keyword>
<dbReference type="InterPro" id="IPR018422">
    <property type="entry name" value="Cation/H_exchanger_CPA1"/>
</dbReference>
<keyword evidence="8 10" id="KW-0472">Membrane</keyword>
<feature type="transmembrane region" description="Helical" evidence="10">
    <location>
        <begin position="54"/>
        <end position="71"/>
    </location>
</feature>
<dbReference type="GO" id="GO:0015386">
    <property type="term" value="F:potassium:proton antiporter activity"/>
    <property type="evidence" value="ECO:0007669"/>
    <property type="project" value="TreeGrafter"/>
</dbReference>
<accession>A0A0E9N582</accession>
<sequence>MEHYGVVLFILAIMVILSAVSESLKLPAPILLILAGIGIGFIPVIPKVELEPEVIFLLFLPPLLYDAAFNMEKDAFRVHFNTITTLGVSLVFLSTLGIAIVARYLIPGFTWPLAFVLGAILSATDAVAAMGVTSGLGLTQKTKDILEGESLVNDASALVAYRFSVAAVAGTGFVWWQAGLAFVRLMIGGVLVGLVMGRLFGLVLRQFPRNNLVIISFILLIPFITYLFAEAFQVSGVLAVVVLGLSMGHLSRKVFPEHLKQQSRNFWSVMIYLLNGLIFLLIGLQFPYIVQTLDERLIVPYIGYAVIITLAALLMRMARVFLQQVNLERAFVRQHKRVKEEALLDIRTSLIVSWSGMRGIVSLAIAIGLPLTLTDGTAFPQRNAIIFISVAVVLITLLGQGLTLPWLVRKLAGKQNDKQTTTNLTP</sequence>
<keyword evidence="4 10" id="KW-0812">Transmembrane</keyword>
<protein>
    <submittedName>
        <fullName evidence="12">Putative CPA1 family transporter</fullName>
    </submittedName>
</protein>
<dbReference type="GO" id="GO:0005886">
    <property type="term" value="C:plasma membrane"/>
    <property type="evidence" value="ECO:0007669"/>
    <property type="project" value="UniProtKB-SubCell"/>
</dbReference>
<dbReference type="STRING" id="1220578.FPE01S_04_00990"/>
<evidence type="ECO:0000313" key="12">
    <source>
        <dbReference type="EMBL" id="GAO44856.1"/>
    </source>
</evidence>
<feature type="transmembrane region" description="Helical" evidence="10">
    <location>
        <begin position="31"/>
        <end position="48"/>
    </location>
</feature>
<dbReference type="Proteomes" id="UP000033121">
    <property type="component" value="Unassembled WGS sequence"/>
</dbReference>
<comment type="function">
    <text evidence="10">Na(+)/H(+) antiporter that extrudes sodium in exchange for external protons.</text>
</comment>
<evidence type="ECO:0000256" key="6">
    <source>
        <dbReference type="ARBA" id="ARBA00023053"/>
    </source>
</evidence>
<keyword evidence="2 10" id="KW-0813">Transport</keyword>
<feature type="transmembrane region" description="Helical" evidence="10">
    <location>
        <begin position="267"/>
        <end position="289"/>
    </location>
</feature>
<evidence type="ECO:0000256" key="1">
    <source>
        <dbReference type="ARBA" id="ARBA00004651"/>
    </source>
</evidence>
<evidence type="ECO:0000256" key="8">
    <source>
        <dbReference type="ARBA" id="ARBA00023136"/>
    </source>
</evidence>
<dbReference type="GO" id="GO:0098719">
    <property type="term" value="P:sodium ion import across plasma membrane"/>
    <property type="evidence" value="ECO:0007669"/>
    <property type="project" value="TreeGrafter"/>
</dbReference>
<feature type="transmembrane region" description="Helical" evidence="10">
    <location>
        <begin position="301"/>
        <end position="322"/>
    </location>
</feature>
<dbReference type="PANTHER" id="PTHR10110:SF86">
    <property type="entry name" value="SODIUM_HYDROGEN EXCHANGER 7"/>
    <property type="match status" value="1"/>
</dbReference>
<dbReference type="InterPro" id="IPR006153">
    <property type="entry name" value="Cation/H_exchanger_TM"/>
</dbReference>
<dbReference type="InterPro" id="IPR004705">
    <property type="entry name" value="Cation/H_exchanger_CPA1_bac"/>
</dbReference>
<name>A0A0E9N582_9BACT</name>
<feature type="transmembrane region" description="Helical" evidence="10">
    <location>
        <begin position="6"/>
        <end position="24"/>
    </location>
</feature>
<feature type="transmembrane region" description="Helical" evidence="10">
    <location>
        <begin position="182"/>
        <end position="204"/>
    </location>
</feature>
<feature type="transmembrane region" description="Helical" evidence="10">
    <location>
        <begin position="112"/>
        <end position="138"/>
    </location>
</feature>
<evidence type="ECO:0000256" key="2">
    <source>
        <dbReference type="ARBA" id="ARBA00022448"/>
    </source>
</evidence>